<dbReference type="RefSeq" id="WP_046331751.1">
    <property type="nucleotide sequence ID" value="NZ_JBHTBO010000021.1"/>
</dbReference>
<accession>A0A0F4LKI3</accession>
<proteinExistence type="predicted"/>
<dbReference type="OrthoDB" id="212036at186826"/>
<organism evidence="1 2">
    <name type="scientific">Lactobacillus kimbladii</name>
    <dbReference type="NCBI Taxonomy" id="1218506"/>
    <lineage>
        <taxon>Bacteria</taxon>
        <taxon>Bacillati</taxon>
        <taxon>Bacillota</taxon>
        <taxon>Bacilli</taxon>
        <taxon>Lactobacillales</taxon>
        <taxon>Lactobacillaceae</taxon>
        <taxon>Lactobacillus</taxon>
    </lineage>
</organism>
<comment type="caution">
    <text evidence="1">The sequence shown here is derived from an EMBL/GenBank/DDBJ whole genome shotgun (WGS) entry which is preliminary data.</text>
</comment>
<dbReference type="STRING" id="1218506.JF75_05500"/>
<reference evidence="1 2" key="1">
    <citation type="submission" date="2015-01" db="EMBL/GenBank/DDBJ databases">
        <title>Comparative genomics of the lactic acid bacteria isolated from the honey bee gut.</title>
        <authorList>
            <person name="Ellegaard K.M."/>
            <person name="Tamarit D."/>
            <person name="Javelind E."/>
            <person name="Olofsson T."/>
            <person name="Andersson S.G."/>
            <person name="Vasquez A."/>
        </authorList>
    </citation>
    <scope>NUCLEOTIDE SEQUENCE [LARGE SCALE GENOMIC DNA]</scope>
    <source>
        <strain evidence="1 2">Hma2</strain>
    </source>
</reference>
<dbReference type="Proteomes" id="UP000033612">
    <property type="component" value="Unassembled WGS sequence"/>
</dbReference>
<dbReference type="PATRIC" id="fig|1218506.3.peg.598"/>
<sequence length="207" mass="23318">MKSKIQIAIASLIAIAGLGATGYFKMQQIQIDQQVAAAKVTLAKKEKQVDNIATVEHKQKIKNDPVAKINEKQENEIKLMQNNGQALFKLLYTMKDGETQTDLDIRNKNLPRYATNEALTQTGLNSKSIKETKEFKNVVEHINMELSTSPADNHGIYSGVIAENSVQSSINFVGKRNKTDWYLFKYDSNTNKFIQFTLLGFNFTHAD</sequence>
<evidence type="ECO:0000313" key="1">
    <source>
        <dbReference type="EMBL" id="KJY59090.1"/>
    </source>
</evidence>
<protein>
    <submittedName>
        <fullName evidence="1">Uncharacterized protein</fullName>
    </submittedName>
</protein>
<keyword evidence="2" id="KW-1185">Reference proteome</keyword>
<dbReference type="AlphaFoldDB" id="A0A0F4LKI3"/>
<gene>
    <name evidence="1" type="ORF">JF75_05500</name>
</gene>
<dbReference type="EMBL" id="JXLH01000009">
    <property type="protein sequence ID" value="KJY59090.1"/>
    <property type="molecule type" value="Genomic_DNA"/>
</dbReference>
<name>A0A0F4LKI3_9LACO</name>
<dbReference type="HOGENOM" id="CLU_1324981_0_0_9"/>
<evidence type="ECO:0000313" key="2">
    <source>
        <dbReference type="Proteomes" id="UP000033612"/>
    </source>
</evidence>